<reference evidence="1" key="1">
    <citation type="submission" date="2020-06" db="EMBL/GenBank/DDBJ databases">
        <title>Lateral gene transfer of anion-conducting channel rhodopsins between green algae and giant viruses.</title>
        <authorList>
            <person name="Rozenberg A."/>
            <person name="Oppermann J."/>
            <person name="Wietek J."/>
            <person name="Fernandez Lahore R.G."/>
            <person name="Sandaa R.-A."/>
            <person name="Bratbak G."/>
            <person name="Hegemann P."/>
            <person name="Beja O."/>
        </authorList>
    </citation>
    <scope>NUCLEOTIDE SEQUENCE</scope>
    <source>
        <strain evidence="1">01B</strain>
    </source>
</reference>
<evidence type="ECO:0000313" key="2">
    <source>
        <dbReference type="Proteomes" id="UP001162120"/>
    </source>
</evidence>
<keyword evidence="2" id="KW-1185">Reference proteome</keyword>
<organism evidence="1 2">
    <name type="scientific">Pyramimonas orientalis virus 01B</name>
    <dbReference type="NCBI Taxonomy" id="3134525"/>
    <lineage>
        <taxon>Viruses</taxon>
        <taxon>Varidnaviria</taxon>
        <taxon>Bamfordvirae</taxon>
        <taxon>Nucleocytoviricota</taxon>
        <taxon>Megaviricetes</taxon>
        <taxon>Imitervirales</taxon>
        <taxon>Allomimiviridae</taxon>
        <taxon>Heliosvirus</taxon>
        <taxon>Heliosvirus raunefjordenense</taxon>
    </lineage>
</organism>
<dbReference type="EMBL" id="MT663534">
    <property type="protein sequence ID" value="QOI90269.1"/>
    <property type="molecule type" value="Genomic_DNA"/>
</dbReference>
<accession>A0A7L9AXI2</accession>
<protein>
    <submittedName>
        <fullName evidence="1">Uncharacterized protein</fullName>
    </submittedName>
</protein>
<sequence length="49" mass="5854">MIDYLNTVDTSELYTWRYNNQLRVRGESGNTLDQTSEHVQHLNYFGIFN</sequence>
<proteinExistence type="predicted"/>
<name>A0A7L9AXI2_9VIRU</name>
<gene>
    <name evidence="1" type="ORF">HWQ62_00132</name>
</gene>
<dbReference type="Proteomes" id="UP001162120">
    <property type="component" value="Segment"/>
</dbReference>
<evidence type="ECO:0000313" key="1">
    <source>
        <dbReference type="EMBL" id="QOI90269.1"/>
    </source>
</evidence>